<proteinExistence type="predicted"/>
<reference evidence="1" key="2">
    <citation type="submission" date="2023-05" db="EMBL/GenBank/DDBJ databases">
        <authorList>
            <person name="Schelkunov M.I."/>
        </authorList>
    </citation>
    <scope>NUCLEOTIDE SEQUENCE</scope>
    <source>
        <strain evidence="1">Hsosn_3</strain>
        <tissue evidence="1">Leaf</tissue>
    </source>
</reference>
<organism evidence="1 2">
    <name type="scientific">Heracleum sosnowskyi</name>
    <dbReference type="NCBI Taxonomy" id="360622"/>
    <lineage>
        <taxon>Eukaryota</taxon>
        <taxon>Viridiplantae</taxon>
        <taxon>Streptophyta</taxon>
        <taxon>Embryophyta</taxon>
        <taxon>Tracheophyta</taxon>
        <taxon>Spermatophyta</taxon>
        <taxon>Magnoliopsida</taxon>
        <taxon>eudicotyledons</taxon>
        <taxon>Gunneridae</taxon>
        <taxon>Pentapetalae</taxon>
        <taxon>asterids</taxon>
        <taxon>campanulids</taxon>
        <taxon>Apiales</taxon>
        <taxon>Apiaceae</taxon>
        <taxon>Apioideae</taxon>
        <taxon>apioid superclade</taxon>
        <taxon>Tordylieae</taxon>
        <taxon>Tordyliinae</taxon>
        <taxon>Heracleum</taxon>
    </lineage>
</organism>
<evidence type="ECO:0000313" key="1">
    <source>
        <dbReference type="EMBL" id="KAK1380716.1"/>
    </source>
</evidence>
<reference evidence="1" key="1">
    <citation type="submission" date="2023-02" db="EMBL/GenBank/DDBJ databases">
        <title>Genome of toxic invasive species Heracleum sosnowskyi carries increased number of genes despite the absence of recent whole-genome duplications.</title>
        <authorList>
            <person name="Schelkunov M."/>
            <person name="Shtratnikova V."/>
            <person name="Makarenko M."/>
            <person name="Klepikova A."/>
            <person name="Omelchenko D."/>
            <person name="Novikova G."/>
            <person name="Obukhova E."/>
            <person name="Bogdanov V."/>
            <person name="Penin A."/>
            <person name="Logacheva M."/>
        </authorList>
    </citation>
    <scope>NUCLEOTIDE SEQUENCE</scope>
    <source>
        <strain evidence="1">Hsosn_3</strain>
        <tissue evidence="1">Leaf</tissue>
    </source>
</reference>
<dbReference type="EMBL" id="JAUIZM010000006">
    <property type="protein sequence ID" value="KAK1380716.1"/>
    <property type="molecule type" value="Genomic_DNA"/>
</dbReference>
<accession>A0AAD8MPI9</accession>
<keyword evidence="2" id="KW-1185">Reference proteome</keyword>
<comment type="caution">
    <text evidence="1">The sequence shown here is derived from an EMBL/GenBank/DDBJ whole genome shotgun (WGS) entry which is preliminary data.</text>
</comment>
<dbReference type="AlphaFoldDB" id="A0AAD8MPI9"/>
<dbReference type="Proteomes" id="UP001237642">
    <property type="component" value="Unassembled WGS sequence"/>
</dbReference>
<evidence type="ECO:0000313" key="2">
    <source>
        <dbReference type="Proteomes" id="UP001237642"/>
    </source>
</evidence>
<protein>
    <submittedName>
        <fullName evidence="1">Uncharacterized protein</fullName>
    </submittedName>
</protein>
<gene>
    <name evidence="1" type="ORF">POM88_027460</name>
</gene>
<name>A0AAD8MPI9_9APIA</name>
<sequence length="108" mass="12690">MHRIEPHALFQSAVWMGFEVKEEEAIERLVKAWKIAKERNNATEIRDVRLVISQVKLVQKKPDEALKSFNELENEDPTDIRIVFFCLVSTLNFVMNYDAMNAKEMIHI</sequence>